<dbReference type="Pfam" id="PF09721">
    <property type="entry name" value="Exosortase_EpsH"/>
    <property type="match status" value="1"/>
</dbReference>
<reference evidence="9" key="2">
    <citation type="journal article" date="2020" name="Microorganisms">
        <title>Osmotic Adaptation and Compatible Solute Biosynthesis of Phototrophic Bacteria as Revealed from Genome Analyses.</title>
        <authorList>
            <person name="Imhoff J.F."/>
            <person name="Rahn T."/>
            <person name="Kunzel S."/>
            <person name="Keller A."/>
            <person name="Neulinger S.C."/>
        </authorList>
    </citation>
    <scope>NUCLEOTIDE SEQUENCE</scope>
    <source>
        <strain evidence="9">IM 151</strain>
    </source>
</reference>
<dbReference type="InterPro" id="IPR019127">
    <property type="entry name" value="Exosortase"/>
</dbReference>
<reference evidence="9" key="1">
    <citation type="submission" date="2017-08" db="EMBL/GenBank/DDBJ databases">
        <authorList>
            <person name="Imhoff J.F."/>
            <person name="Rahn T."/>
            <person name="Kuenzel S."/>
            <person name="Neulinger S.C."/>
        </authorList>
    </citation>
    <scope>NUCLEOTIDE SEQUENCE</scope>
    <source>
        <strain evidence="9">IM 151</strain>
    </source>
</reference>
<dbReference type="NCBIfam" id="TIGR03113">
    <property type="entry name" value="exosort_XrtB"/>
    <property type="match status" value="1"/>
</dbReference>
<feature type="transmembrane region" description="Helical" evidence="8">
    <location>
        <begin position="129"/>
        <end position="148"/>
    </location>
</feature>
<feature type="transmembrane region" description="Helical" evidence="8">
    <location>
        <begin position="76"/>
        <end position="93"/>
    </location>
</feature>
<accession>A0ABS1DR60</accession>
<feature type="transmembrane region" description="Helical" evidence="8">
    <location>
        <begin position="183"/>
        <end position="208"/>
    </location>
</feature>
<keyword evidence="4 8" id="KW-0812">Transmembrane</keyword>
<evidence type="ECO:0000256" key="2">
    <source>
        <dbReference type="ARBA" id="ARBA00022475"/>
    </source>
</evidence>
<feature type="transmembrane region" description="Helical" evidence="8">
    <location>
        <begin position="260"/>
        <end position="281"/>
    </location>
</feature>
<protein>
    <submittedName>
        <fullName evidence="9">Exosortase B</fullName>
    </submittedName>
</protein>
<gene>
    <name evidence="9" type="primary">xrtB</name>
    <name evidence="9" type="ORF">CKO43_06830</name>
</gene>
<dbReference type="InterPro" id="IPR013426">
    <property type="entry name" value="EpsH-like"/>
</dbReference>
<name>A0ABS1DR60_RUBGE</name>
<evidence type="ECO:0000256" key="4">
    <source>
        <dbReference type="ARBA" id="ARBA00022692"/>
    </source>
</evidence>
<organism evidence="9 10">
    <name type="scientific">Rubrivivax gelatinosus</name>
    <name type="common">Rhodocyclus gelatinosus</name>
    <name type="synonym">Rhodopseudomonas gelatinosa</name>
    <dbReference type="NCBI Taxonomy" id="28068"/>
    <lineage>
        <taxon>Bacteria</taxon>
        <taxon>Pseudomonadati</taxon>
        <taxon>Pseudomonadota</taxon>
        <taxon>Betaproteobacteria</taxon>
        <taxon>Burkholderiales</taxon>
        <taxon>Sphaerotilaceae</taxon>
        <taxon>Rubrivivax</taxon>
    </lineage>
</organism>
<keyword evidence="6 8" id="KW-1133">Transmembrane helix</keyword>
<keyword evidence="7 8" id="KW-0472">Membrane</keyword>
<evidence type="ECO:0000256" key="3">
    <source>
        <dbReference type="ARBA" id="ARBA00022670"/>
    </source>
</evidence>
<keyword evidence="10" id="KW-1185">Reference proteome</keyword>
<evidence type="ECO:0000256" key="5">
    <source>
        <dbReference type="ARBA" id="ARBA00022801"/>
    </source>
</evidence>
<evidence type="ECO:0000256" key="1">
    <source>
        <dbReference type="ARBA" id="ARBA00004651"/>
    </source>
</evidence>
<proteinExistence type="predicted"/>
<dbReference type="InterPro" id="IPR017544">
    <property type="entry name" value="Exosortase-2"/>
</dbReference>
<keyword evidence="5" id="KW-0378">Hydrolase</keyword>
<comment type="subcellular location">
    <subcellularLocation>
        <location evidence="1">Cell membrane</location>
        <topology evidence="1">Multi-pass membrane protein</topology>
    </subcellularLocation>
</comment>
<feature type="transmembrane region" description="Helical" evidence="8">
    <location>
        <begin position="220"/>
        <end position="248"/>
    </location>
</feature>
<comment type="caution">
    <text evidence="9">The sequence shown here is derived from an EMBL/GenBank/DDBJ whole genome shotgun (WGS) entry which is preliminary data.</text>
</comment>
<evidence type="ECO:0000256" key="7">
    <source>
        <dbReference type="ARBA" id="ARBA00023136"/>
    </source>
</evidence>
<evidence type="ECO:0000313" key="9">
    <source>
        <dbReference type="EMBL" id="MBK1712494.1"/>
    </source>
</evidence>
<dbReference type="InterPro" id="IPR026392">
    <property type="entry name" value="Exo/Archaeosortase_dom"/>
</dbReference>
<keyword evidence="2" id="KW-1003">Cell membrane</keyword>
<sequence length="293" mass="31674">MSTEVHVAPVGAGRLGAPGLWMLAGLALLLVPSWTMLAQHVWLSDEQGHGPIILGVTMWLAWTRRQQLLELPQRPAPLAGWALLAAGLMLYVVGRSQSVDTIEVLAHLPILAAALLLTRGLAGLRWGLFFLFFLLFMVPLPGILVTAITSPLKQAVSSVAEYLLYQAGYPVARSGVILYVGQFQLLVADACAGLNSMFTLEALGLLYMNLVNHQSLRRNVLLALLIIPISFVANVTRVIVLVLVTYHFGDGAGQGFAHGFAGMTLFLVALVLILATDSLIGRFMPQRPPRRPA</sequence>
<dbReference type="NCBIfam" id="TIGR02602">
    <property type="entry name" value="8TM_EpsH"/>
    <property type="match status" value="1"/>
</dbReference>
<dbReference type="EMBL" id="NRRU01000019">
    <property type="protein sequence ID" value="MBK1712494.1"/>
    <property type="molecule type" value="Genomic_DNA"/>
</dbReference>
<feature type="transmembrane region" description="Helical" evidence="8">
    <location>
        <begin position="20"/>
        <end position="42"/>
    </location>
</feature>
<feature type="transmembrane region" description="Helical" evidence="8">
    <location>
        <begin position="105"/>
        <end position="122"/>
    </location>
</feature>
<dbReference type="Proteomes" id="UP001041814">
    <property type="component" value="Unassembled WGS sequence"/>
</dbReference>
<evidence type="ECO:0000256" key="8">
    <source>
        <dbReference type="SAM" id="Phobius"/>
    </source>
</evidence>
<evidence type="ECO:0000256" key="6">
    <source>
        <dbReference type="ARBA" id="ARBA00022989"/>
    </source>
</evidence>
<dbReference type="NCBIfam" id="TIGR04178">
    <property type="entry name" value="exo_archaeo"/>
    <property type="match status" value="1"/>
</dbReference>
<evidence type="ECO:0000313" key="10">
    <source>
        <dbReference type="Proteomes" id="UP001041814"/>
    </source>
</evidence>
<keyword evidence="3" id="KW-0645">Protease</keyword>